<evidence type="ECO:0000259" key="6">
    <source>
        <dbReference type="Pfam" id="PF17167"/>
    </source>
</evidence>
<dbReference type="GO" id="GO:0005975">
    <property type="term" value="P:carbohydrate metabolic process"/>
    <property type="evidence" value="ECO:0007669"/>
    <property type="project" value="InterPro"/>
</dbReference>
<dbReference type="InterPro" id="IPR037018">
    <property type="entry name" value="GH65_N"/>
</dbReference>
<accession>A0A4Y1YJB7</accession>
<dbReference type="InterPro" id="IPR010383">
    <property type="entry name" value="Glyco_hydrolase_94_b-supersand"/>
</dbReference>
<dbReference type="Pfam" id="PF10091">
    <property type="entry name" value="Glycoamylase"/>
    <property type="match status" value="1"/>
</dbReference>
<dbReference type="Gene3D" id="1.50.10.10">
    <property type="match status" value="1"/>
</dbReference>
<dbReference type="InterPro" id="IPR033432">
    <property type="entry name" value="GH94_catalytic"/>
</dbReference>
<keyword evidence="2" id="KW-0808">Transferase</keyword>
<dbReference type="InterPro" id="IPR008928">
    <property type="entry name" value="6-hairpin_glycosidase_sf"/>
</dbReference>
<feature type="transmembrane region" description="Helical" evidence="3">
    <location>
        <begin position="927"/>
        <end position="947"/>
    </location>
</feature>
<keyword evidence="3" id="KW-0472">Membrane</keyword>
<organism evidence="7 8">
    <name type="scientific">Nitrosomonas stercoris</name>
    <dbReference type="NCBI Taxonomy" id="1444684"/>
    <lineage>
        <taxon>Bacteria</taxon>
        <taxon>Pseudomonadati</taxon>
        <taxon>Pseudomonadota</taxon>
        <taxon>Betaproteobacteria</taxon>
        <taxon>Nitrosomonadales</taxon>
        <taxon>Nitrosomonadaceae</taxon>
        <taxon>Nitrosomonas</taxon>
    </lineage>
</organism>
<evidence type="ECO:0000313" key="8">
    <source>
        <dbReference type="Proteomes" id="UP000316473"/>
    </source>
</evidence>
<dbReference type="PANTHER" id="PTHR37469">
    <property type="entry name" value="CELLOBIONIC ACID PHOSPHORYLASE-RELATED"/>
    <property type="match status" value="1"/>
</dbReference>
<dbReference type="Pfam" id="PF06165">
    <property type="entry name" value="GH94_b-supersand"/>
    <property type="match status" value="2"/>
</dbReference>
<dbReference type="InterPro" id="IPR052047">
    <property type="entry name" value="GH94_Enzymes"/>
</dbReference>
<reference evidence="7 8" key="1">
    <citation type="submission" date="2019-06" db="EMBL/GenBank/DDBJ databases">
        <title>Nitrosomonas stercoris KYUHI-S whole genome shotgun sequence.</title>
        <authorList>
            <person name="Nakagawa T."/>
            <person name="Tsuchiya Y."/>
            <person name="Takahashi R."/>
        </authorList>
    </citation>
    <scope>NUCLEOTIDE SEQUENCE [LARGE SCALE GENOMIC DNA]</scope>
    <source>
        <strain evidence="7 8">KYUHI-S</strain>
    </source>
</reference>
<keyword evidence="1" id="KW-0328">Glycosyltransferase</keyword>
<dbReference type="InterPro" id="IPR012341">
    <property type="entry name" value="6hp_glycosidase-like_sf"/>
</dbReference>
<name>A0A4Y1YJB7_9PROT</name>
<dbReference type="EMBL" id="AP019755">
    <property type="protein sequence ID" value="BBL33839.1"/>
    <property type="molecule type" value="Genomic_DNA"/>
</dbReference>
<dbReference type="PANTHER" id="PTHR37469:SF2">
    <property type="entry name" value="CELLOBIONIC ACID PHOSPHORYLASE"/>
    <property type="match status" value="1"/>
</dbReference>
<sequence length="2827" mass="318048">MNLLFIHTPALFHRHIAKDHSPLIRSTLGPHSRLQQFGSMIAQEPQAYLPDIQSFELQKRTRENALYIQAVLRILNRAQKRGEAIKPTASWLLENTHVIEEAISAVLRDLPSRLYQQLPLLPAAKVSRALAIAWAYIADGDSVVSEKGMREVATGFQTIQPLNIGELWALPSLLRFVLVENLRRMAIQIAREHHMRLTANQVANQLAAATTEEETKILAKYAKYAQNRTFATQFLHRLRDGSHISHNGLLWIESALKAIQSNAEQITLDEHANLSIGRIITGNIFRSLRLIDDIDWTKWFEQVSLIDQLLRAHTDFAALDFSSRDTYRSAIEELAKRSKQPEHAVAQQVVTLAETATNETQQHTNKIDVGAWLIGPRRSELENTLGCAPSLSERLRSAWRNSGWMGIVLPVSLLAILLLVAIGWNMHAQAINTYIILFLLMLLLIPVIEAINGLFNAFVTLLIRPDKLVGYEFKNGVPEDARTFVVVPTLIGNRDEVDQAIRGLEILYLANMKGALYFALLSDWPDSNRRESQSDSELLTFAKEQMAVLNQRYPGKKHARFYLLHRNRLFNEAEGCWMGWERKRGKLQEFNALLRGKSHTTYLTPDNPLPENIEYVLTLDADTRTTRDAIARLVGKLAHPLNHPQFDSNKQRTAMGYGILQPRITPSLTVGDKTSLFQRIFSTNRGMNPYVFAISNVYQDLYAEGIFSGKGLYHLDTMIAALQDRIPENTILSHDLLEGAYARTALVTDVEVVEDYPTRYLADVARRHRWMRGDWQLLPWIFNTNSGLSMLARCQMIDNLRRSVTPIAWITAAIAGWSLLPAIWGATWTALLILCLLLPQLPGLLSALVWRNRRITFRSHIAAFTRDTMLIATQTTAHIILMAHQAWSCTDAILRTLYRLSISKQHLLEWRTASQSMRLSKRTLGGYFYSMSGALIISIVAIIIPLAVGGDGIISAMLFALLWIFSPMFAWLISQPAEAENKLRISTQDNAALRCIARRTWLYFETFVTQKHHWLPPDNFQEKPTPLVANRSSPTNIGVYLLSTIAARDFGWIGFIETVERLEKTLSTLQQMQRFRGHLYNWYDTHTLDPLRPLYISSVDSGNLAGHLITVAATCHNWSAALAVHLQGDYTGIIDCTDILQETLATLPNDRRQLRPLRQRLLARLTSMRHAVHILHNEPGTASIRLVNLGALAADITHLAQALSEEIQPLAGKKLVLWAQNLEQTCKAHLADAHINVELFKQIRQRLLSLHDGLRKFAFEMDFRFLLQPERNLLAIGYRVTEQQLDESCYDLLASEARLTSLFAIAKGDLPTKHWFRLGRPITAIGFSGALMSWSGSMFEYLMPSLVMKEPLGCILHQTNQLIIQRQIAYGRKKGVPWGVSESAYNARDREMTYQYTGFGIPELGLKRGLAKETVIAPYASLLAAQFCPDKAVKNLQQLSTLGALGDYGFHDAVDFTPERLPKDKSHVVIRNFMAHHHGMSIVAINNALLSGRMRERFHADPVIEAAELLLQEKAPRTVPAMPIHAETSDPVDPEWLDQRPDSRQITQPLTAPRAVNILSNGHYSLMLTASGSGYSRLGTIALTHWHNDLAEERTGTFLFISDLATNSWWSATATPKRAPNEICHTTFYNDRAVFSKQVGQLYSETECMVMPEYNGEVRRITLWNNSDEERRIKITSFAELALTTQANHDAHPAFSKMFVQTKFDQHNATIFATRRKRLETDPNIVLAHLVTSNEGILRAVEAETDRRAFIGRGRSITHAAAFDPDTQLSGTTGFTLDPIMALRVKIHVPAHRKTSVIFWTIASEKPAELEQNIRHLTHPGCFRRQTKLAWTRSQIQARYVGLKLAETSGVQKLARYLLFPHTVLRVPADKVAAGLRRQSALWPLSISGDFPLFVLRIADVADLDSVIHALRIQEYLLSRNLIFDLVIINEQPSSYIQDLQQAIEQLCSNARLFSSESELCQHVFAIRRDLIEADTYHALLATAYIALHTHNGPILEQIERAEKLLARHKKAIPPLQHRQQTVVVHDKPSPSLLFWNGYGGFANNGQEYVVRLTGNRVTPHPWINIIANHHFGFHTSSEGASFTWSQNSRDFHLTPWSNDPVTNQPGEGIYIHDLDTSMAFSPCACLLRDPQAVYEARHAPGVSSFSIQRSHLTATLTQLVDPIDPVKIQRLQLHNTHSKPYRLRIYAYAEWVLGNNRARNLPFILTTHDPVTGTLTARNPYHLALDNMTAFLACDGENQHFTCDRSEFLGAGSSTTAPIAALSGTMLSGRTVANADPCAVIACDIEVMPDSTTTLHFVLGAANSPAEVTELAHTHLTRNFKTRLIDNKAIWNKFTNTLQVQTPDSAFDAMINTWLPYQTLTCRIRARSAFYQASGAYGFRDQLQDTLALLLHDPALARAQILNAASRQFMPGDVQHWWLLPEGTGVRTTIADDVVWLAYATSHYIHTTGDHAILNEALPFITGPELEPGQADNFFTPEISKEQASLYEHCARALDLAIQRSAKNNLPLILGGDWNDGMNQVGKDGKGTSTWLGWFLLKALRNFIPIAQQQNDPERAEHWEQHSHQLATALQTHTWDGAWYRRGSYDDGTLLGSHISDECRIDSIAQSWAVLSGADDPQRARQAVGKAVELLVDDELAIARLFTPAFEHTTKEPGYIKRYPPGIRENGGQYTHAATWLVAALAELGQADEAYRLFSYLNPINHALDETAANRYRVEPYVVAADVYSEGQQAGRGGWTWYTGSAGWLYRVAVENILGIVRVGNSLRIKPALPSAWDHFHVQLQIDTARYQITVTRATSANCTLNDQPIADNLIPLRKTGWHKIAVTVI</sequence>
<feature type="domain" description="Glycoamylase-like" evidence="5">
    <location>
        <begin position="1293"/>
        <end position="1500"/>
    </location>
</feature>
<feature type="domain" description="Glycosyl hydrolase 94 supersandwich" evidence="4">
    <location>
        <begin position="2047"/>
        <end position="2316"/>
    </location>
</feature>
<keyword evidence="3" id="KW-1133">Transmembrane helix</keyword>
<dbReference type="Gene3D" id="2.70.98.40">
    <property type="entry name" value="Glycoside hydrolase, family 65, N-terminal domain"/>
    <property type="match status" value="2"/>
</dbReference>
<feature type="domain" description="Glycosyl hydrolase 94 supersandwich" evidence="4">
    <location>
        <begin position="1545"/>
        <end position="1818"/>
    </location>
</feature>
<dbReference type="InterPro" id="IPR037820">
    <property type="entry name" value="GH94N_NdvB"/>
</dbReference>
<evidence type="ECO:0000259" key="5">
    <source>
        <dbReference type="Pfam" id="PF10091"/>
    </source>
</evidence>
<dbReference type="Proteomes" id="UP000316473">
    <property type="component" value="Chromosome"/>
</dbReference>
<feature type="transmembrane region" description="Helical" evidence="3">
    <location>
        <begin position="830"/>
        <end position="850"/>
    </location>
</feature>
<dbReference type="GO" id="GO:0030246">
    <property type="term" value="F:carbohydrate binding"/>
    <property type="evidence" value="ECO:0007669"/>
    <property type="project" value="InterPro"/>
</dbReference>
<gene>
    <name evidence="7" type="ORF">Nstercoris_00064</name>
</gene>
<dbReference type="Pfam" id="PF17167">
    <property type="entry name" value="Glyco_hydro_94"/>
    <property type="match status" value="1"/>
</dbReference>
<dbReference type="InterPro" id="IPR019282">
    <property type="entry name" value="Glycoamylase-like_cons_dom"/>
</dbReference>
<evidence type="ECO:0000259" key="4">
    <source>
        <dbReference type="Pfam" id="PF06165"/>
    </source>
</evidence>
<keyword evidence="3" id="KW-0812">Transmembrane</keyword>
<dbReference type="Gene3D" id="2.60.420.10">
    <property type="entry name" value="Maltose phosphorylase, domain 3"/>
    <property type="match status" value="1"/>
</dbReference>
<evidence type="ECO:0000313" key="7">
    <source>
        <dbReference type="EMBL" id="BBL33839.1"/>
    </source>
</evidence>
<evidence type="ECO:0000256" key="3">
    <source>
        <dbReference type="SAM" id="Phobius"/>
    </source>
</evidence>
<feature type="transmembrane region" description="Helical" evidence="3">
    <location>
        <begin position="436"/>
        <end position="463"/>
    </location>
</feature>
<feature type="transmembrane region" description="Helical" evidence="3">
    <location>
        <begin position="404"/>
        <end position="424"/>
    </location>
</feature>
<evidence type="ECO:0000256" key="1">
    <source>
        <dbReference type="ARBA" id="ARBA00022676"/>
    </source>
</evidence>
<keyword evidence="8" id="KW-1185">Reference proteome</keyword>
<feature type="transmembrane region" description="Helical" evidence="3">
    <location>
        <begin position="953"/>
        <end position="974"/>
    </location>
</feature>
<dbReference type="SUPFAM" id="SSF74650">
    <property type="entry name" value="Galactose mutarotase-like"/>
    <property type="match status" value="2"/>
</dbReference>
<dbReference type="SUPFAM" id="SSF48208">
    <property type="entry name" value="Six-hairpin glycosidases"/>
    <property type="match status" value="1"/>
</dbReference>
<dbReference type="Gene3D" id="1.50.10.140">
    <property type="match status" value="2"/>
</dbReference>
<evidence type="ECO:0000256" key="2">
    <source>
        <dbReference type="ARBA" id="ARBA00022679"/>
    </source>
</evidence>
<dbReference type="CDD" id="cd11756">
    <property type="entry name" value="GH94N_ChvB_NdvB_1_like"/>
    <property type="match status" value="1"/>
</dbReference>
<dbReference type="CDD" id="cd11753">
    <property type="entry name" value="GH94N_ChvB_NdvB_2_like"/>
    <property type="match status" value="1"/>
</dbReference>
<dbReference type="SMART" id="SM01068">
    <property type="entry name" value="CBM_X"/>
    <property type="match status" value="2"/>
</dbReference>
<proteinExistence type="predicted"/>
<dbReference type="KEGG" id="nst:Nstercoris_00064"/>
<dbReference type="InterPro" id="IPR037824">
    <property type="entry name" value="GH94N_2_NdvB"/>
</dbReference>
<dbReference type="GO" id="GO:0016757">
    <property type="term" value="F:glycosyltransferase activity"/>
    <property type="evidence" value="ECO:0007669"/>
    <property type="project" value="UniProtKB-KW"/>
</dbReference>
<dbReference type="InterPro" id="IPR011013">
    <property type="entry name" value="Gal_mutarotase_sf_dom"/>
</dbReference>
<protein>
    <submittedName>
        <fullName evidence="7">Cyclic beta-(1,2)-glucan synthase NdvB</fullName>
    </submittedName>
</protein>
<feature type="domain" description="Glycosyl hydrolase 94 catalytic" evidence="6">
    <location>
        <begin position="2332"/>
        <end position="2756"/>
    </location>
</feature>